<dbReference type="EMBL" id="CP101127">
    <property type="protein sequence ID" value="UTO25747.1"/>
    <property type="molecule type" value="Genomic_DNA"/>
</dbReference>
<dbReference type="GeneID" id="75105373"/>
<proteinExistence type="predicted"/>
<dbReference type="InterPro" id="IPR011335">
    <property type="entry name" value="Restrct_endonuc-II-like"/>
</dbReference>
<name>A0A063YB23_9BACT</name>
<dbReference type="GO" id="GO:0003676">
    <property type="term" value="F:nucleic acid binding"/>
    <property type="evidence" value="ECO:0007669"/>
    <property type="project" value="InterPro"/>
</dbReference>
<gene>
    <name evidence="1" type="ORF">NMG93_02630</name>
</gene>
<dbReference type="SUPFAM" id="SSF52980">
    <property type="entry name" value="Restriction endonuclease-like"/>
    <property type="match status" value="1"/>
</dbReference>
<organism evidence="1 2">
    <name type="scientific">Metamycoplasma hyosynoviae</name>
    <dbReference type="NCBI Taxonomy" id="29559"/>
    <lineage>
        <taxon>Bacteria</taxon>
        <taxon>Bacillati</taxon>
        <taxon>Mycoplasmatota</taxon>
        <taxon>Mycoplasmoidales</taxon>
        <taxon>Metamycoplasmataceae</taxon>
        <taxon>Metamycoplasma</taxon>
    </lineage>
</organism>
<dbReference type="AlphaFoldDB" id="A0A063YB23"/>
<dbReference type="Gene3D" id="3.40.1350.10">
    <property type="match status" value="1"/>
</dbReference>
<evidence type="ECO:0000313" key="1">
    <source>
        <dbReference type="EMBL" id="UTO25747.1"/>
    </source>
</evidence>
<sequence>MKLPTYKDLGINIKKILWTNNFNSFEEFKNAYKDLFCIKLGHYLTLNNKHTKENFLAAYNVIFYYGYINYKRENNLLFFLEEKGFTVKPTYLVLDAVIGVDLIATKNNVNYAIQVKPNNKFSNLKQIVKYAKSRGFKVILAYKIASKWVFIDQNEQIVDIE</sequence>
<dbReference type="RefSeq" id="WP_036443624.1">
    <property type="nucleotide sequence ID" value="NZ_CP101127.1"/>
</dbReference>
<reference evidence="1" key="1">
    <citation type="submission" date="2022-07" db="EMBL/GenBank/DDBJ databases">
        <title>Complete genome of Mycoplasma hyosynoviae B1.</title>
        <authorList>
            <person name="Spergser J."/>
        </authorList>
    </citation>
    <scope>NUCLEOTIDE SEQUENCE</scope>
    <source>
        <strain evidence="1">B1</strain>
    </source>
</reference>
<evidence type="ECO:0000313" key="2">
    <source>
        <dbReference type="Proteomes" id="UP001059349"/>
    </source>
</evidence>
<dbReference type="InterPro" id="IPR011856">
    <property type="entry name" value="tRNA_endonuc-like_dom_sf"/>
</dbReference>
<accession>A0A063YB23</accession>
<protein>
    <submittedName>
        <fullName evidence="1">Uncharacterized protein</fullName>
    </submittedName>
</protein>
<dbReference type="Proteomes" id="UP001059349">
    <property type="component" value="Chromosome"/>
</dbReference>